<evidence type="ECO:0000313" key="3">
    <source>
        <dbReference type="Proteomes" id="UP001208938"/>
    </source>
</evidence>
<name>A0ABT3GYJ2_9RHOB</name>
<accession>A0ABT3GYJ2</accession>
<dbReference type="Gene3D" id="3.40.50.10400">
    <property type="entry name" value="Hypothetical protein PA1492"/>
    <property type="match status" value="1"/>
</dbReference>
<dbReference type="InterPro" id="IPR015235">
    <property type="entry name" value="DUF1937"/>
</dbReference>
<sequence>MIAPDAKAFWATLRDHPAVRFGVTVEAMAMVARGQVYLATPYTRLAAPTGVYDPARAEDAAALAAQWQRWLAMRGVTAVSPIVQSQAVTRDVRSWKGGAAAASLALDAAFWTRWCAPMLDASSAIYVPCIAGWRDSDGIRHEVESFVARPRPVYVAGWP</sequence>
<dbReference type="RefSeq" id="WP_264505616.1">
    <property type="nucleotide sequence ID" value="NZ_JAPDFL010000001.1"/>
</dbReference>
<dbReference type="Pfam" id="PF09152">
    <property type="entry name" value="DUF1937"/>
    <property type="match status" value="1"/>
</dbReference>
<feature type="domain" description="DUF1937" evidence="1">
    <location>
        <begin position="35"/>
        <end position="155"/>
    </location>
</feature>
<keyword evidence="3" id="KW-1185">Reference proteome</keyword>
<evidence type="ECO:0000259" key="1">
    <source>
        <dbReference type="Pfam" id="PF09152"/>
    </source>
</evidence>
<evidence type="ECO:0000313" key="2">
    <source>
        <dbReference type="EMBL" id="MCW1932630.1"/>
    </source>
</evidence>
<gene>
    <name evidence="2" type="ORF">OKW52_10270</name>
</gene>
<protein>
    <submittedName>
        <fullName evidence="2">DUF1937 family protein</fullName>
    </submittedName>
</protein>
<dbReference type="Proteomes" id="UP001208938">
    <property type="component" value="Unassembled WGS sequence"/>
</dbReference>
<proteinExistence type="predicted"/>
<dbReference type="EMBL" id="JAPDFL010000001">
    <property type="protein sequence ID" value="MCW1932630.1"/>
    <property type="molecule type" value="Genomic_DNA"/>
</dbReference>
<reference evidence="2 3" key="1">
    <citation type="submission" date="2022-10" db="EMBL/GenBank/DDBJ databases">
        <title>Pararhodobacter sp. nov., isolated from marine algae.</title>
        <authorList>
            <person name="Choi B.J."/>
            <person name="Kim J.M."/>
            <person name="Lee J.K."/>
            <person name="Choi D.G."/>
            <person name="Jeon C.O."/>
        </authorList>
    </citation>
    <scope>NUCLEOTIDE SEQUENCE [LARGE SCALE GENOMIC DNA]</scope>
    <source>
        <strain evidence="2 3">ZQ420</strain>
    </source>
</reference>
<comment type="caution">
    <text evidence="2">The sequence shown here is derived from an EMBL/GenBank/DDBJ whole genome shotgun (WGS) entry which is preliminary data.</text>
</comment>
<organism evidence="2 3">
    <name type="scientific">Pararhodobacter zhoushanensis</name>
    <dbReference type="NCBI Taxonomy" id="2479545"/>
    <lineage>
        <taxon>Bacteria</taxon>
        <taxon>Pseudomonadati</taxon>
        <taxon>Pseudomonadota</taxon>
        <taxon>Alphaproteobacteria</taxon>
        <taxon>Rhodobacterales</taxon>
        <taxon>Paracoccaceae</taxon>
        <taxon>Pararhodobacter</taxon>
    </lineage>
</organism>
<dbReference type="SUPFAM" id="SSF52309">
    <property type="entry name" value="N-(deoxy)ribosyltransferase-like"/>
    <property type="match status" value="1"/>
</dbReference>